<evidence type="ECO:0000313" key="3">
    <source>
        <dbReference type="EMBL" id="SMO68701.1"/>
    </source>
</evidence>
<feature type="domain" description="Uncharacterised protein YhfZ C-terminal" evidence="2">
    <location>
        <begin position="78"/>
        <end position="310"/>
    </location>
</feature>
<dbReference type="EMBL" id="FXTI01000005">
    <property type="protein sequence ID" value="SMO68701.1"/>
    <property type="molecule type" value="Genomic_DNA"/>
</dbReference>
<sequence length="310" mass="34858">MRESVEAFYSKNGKVAQKLAQEFIGKRVGERLPRIDDFVNALGSARGTVQGAMRLLQQTNAVQLESRGHLGTYLIKKDQALLWELAGRGTLVSMMPLPYSRRYEGLATGLTEEFNKSGIPFTIAHMRGGNHRIEALRSHRCDFVVLSRWAAEEACRRYNDLKVYKHLGEQTFVDRHGILFADQEADQIQSGMRVGIDSSSSDQSDLTGAECQGLNVQCIEVNYMQLFRLLENGQIDAAIWNLDEIPPGSPWGIGTFRSEAAQEMSRRLSEASLLIRDSEEDVAEVLETLSFDEVIRIQEAVLHGERVPHY</sequence>
<dbReference type="AlphaFoldDB" id="A0A521DC31"/>
<gene>
    <name evidence="3" type="ORF">SAMN06264849_105254</name>
</gene>
<evidence type="ECO:0000259" key="2">
    <source>
        <dbReference type="Pfam" id="PF14503"/>
    </source>
</evidence>
<dbReference type="Proteomes" id="UP000315636">
    <property type="component" value="Unassembled WGS sequence"/>
</dbReference>
<dbReference type="NCBIfam" id="NF041241">
    <property type="entry name" value="YhfZ_full"/>
    <property type="match status" value="1"/>
</dbReference>
<name>A0A521DC31_9BACL</name>
<dbReference type="Pfam" id="PF14502">
    <property type="entry name" value="HTH_41"/>
    <property type="match status" value="1"/>
</dbReference>
<dbReference type="OrthoDB" id="147067at2"/>
<dbReference type="InterPro" id="IPR032791">
    <property type="entry name" value="YhfZ_C"/>
</dbReference>
<organism evidence="3 4">
    <name type="scientific">Melghirimyces algeriensis</name>
    <dbReference type="NCBI Taxonomy" id="910412"/>
    <lineage>
        <taxon>Bacteria</taxon>
        <taxon>Bacillati</taxon>
        <taxon>Bacillota</taxon>
        <taxon>Bacilli</taxon>
        <taxon>Bacillales</taxon>
        <taxon>Thermoactinomycetaceae</taxon>
        <taxon>Melghirimyces</taxon>
    </lineage>
</organism>
<reference evidence="3 4" key="1">
    <citation type="submission" date="2017-05" db="EMBL/GenBank/DDBJ databases">
        <authorList>
            <person name="Varghese N."/>
            <person name="Submissions S."/>
        </authorList>
    </citation>
    <scope>NUCLEOTIDE SEQUENCE [LARGE SCALE GENOMIC DNA]</scope>
    <source>
        <strain evidence="3 4">DSM 45474</strain>
    </source>
</reference>
<dbReference type="SUPFAM" id="SSF53850">
    <property type="entry name" value="Periplasmic binding protein-like II"/>
    <property type="match status" value="1"/>
</dbReference>
<dbReference type="Pfam" id="PF14503">
    <property type="entry name" value="YhfZ_C"/>
    <property type="match status" value="1"/>
</dbReference>
<accession>A0A521DC31</accession>
<feature type="domain" description="YhfZ helix-turn-helix" evidence="1">
    <location>
        <begin position="27"/>
        <end position="74"/>
    </location>
</feature>
<proteinExistence type="predicted"/>
<dbReference type="InterPro" id="IPR041444">
    <property type="entry name" value="HTH_41"/>
</dbReference>
<dbReference type="RefSeq" id="WP_142505569.1">
    <property type="nucleotide sequence ID" value="NZ_FXTI01000005.1"/>
</dbReference>
<evidence type="ECO:0000313" key="4">
    <source>
        <dbReference type="Proteomes" id="UP000315636"/>
    </source>
</evidence>
<dbReference type="Gene3D" id="3.40.190.10">
    <property type="entry name" value="Periplasmic binding protein-like II"/>
    <property type="match status" value="2"/>
</dbReference>
<protein>
    <submittedName>
        <fullName evidence="3">Helix-turn-helix domain-containing protein</fullName>
    </submittedName>
</protein>
<evidence type="ECO:0000259" key="1">
    <source>
        <dbReference type="Pfam" id="PF14502"/>
    </source>
</evidence>
<keyword evidence="4" id="KW-1185">Reference proteome</keyword>